<keyword evidence="4" id="KW-1185">Reference proteome</keyword>
<dbReference type="PROSITE" id="PS00018">
    <property type="entry name" value="EF_HAND_1"/>
    <property type="match status" value="1"/>
</dbReference>
<dbReference type="AlphaFoldDB" id="D3BBU5"/>
<feature type="region of interest" description="Disordered" evidence="1">
    <location>
        <begin position="1"/>
        <end position="172"/>
    </location>
</feature>
<reference evidence="3 4" key="1">
    <citation type="journal article" date="2011" name="Genome Res.">
        <title>Phylogeny-wide analysis of social amoeba genomes highlights ancient origins for complex intercellular communication.</title>
        <authorList>
            <person name="Heidel A.J."/>
            <person name="Lawal H.M."/>
            <person name="Felder M."/>
            <person name="Schilde C."/>
            <person name="Helps N.R."/>
            <person name="Tunggal B."/>
            <person name="Rivero F."/>
            <person name="John U."/>
            <person name="Schleicher M."/>
            <person name="Eichinger L."/>
            <person name="Platzer M."/>
            <person name="Noegel A.A."/>
            <person name="Schaap P."/>
            <person name="Gloeckner G."/>
        </authorList>
    </citation>
    <scope>NUCLEOTIDE SEQUENCE [LARGE SCALE GENOMIC DNA]</scope>
    <source>
        <strain evidence="4">ATCC 26659 / Pp 5 / PN500</strain>
    </source>
</reference>
<evidence type="ECO:0000256" key="1">
    <source>
        <dbReference type="SAM" id="MobiDB-lite"/>
    </source>
</evidence>
<dbReference type="Gene3D" id="3.40.50.300">
    <property type="entry name" value="P-loop containing nucleotide triphosphate hydrolases"/>
    <property type="match status" value="1"/>
</dbReference>
<name>D3BBU5_HETP5</name>
<dbReference type="SMART" id="SM00382">
    <property type="entry name" value="AAA"/>
    <property type="match status" value="1"/>
</dbReference>
<dbReference type="GeneID" id="31361448"/>
<dbReference type="InParanoid" id="D3BBU5"/>
<feature type="region of interest" description="Disordered" evidence="1">
    <location>
        <begin position="267"/>
        <end position="293"/>
    </location>
</feature>
<dbReference type="RefSeq" id="XP_020433246.1">
    <property type="nucleotide sequence ID" value="XM_020576834.1"/>
</dbReference>
<protein>
    <recommendedName>
        <fullName evidence="2">AAA+ ATPase domain-containing protein</fullName>
    </recommendedName>
</protein>
<accession>D3BBU5</accession>
<dbReference type="EMBL" id="ADBJ01000026">
    <property type="protein sequence ID" value="EFA81128.1"/>
    <property type="molecule type" value="Genomic_DNA"/>
</dbReference>
<feature type="region of interest" description="Disordered" evidence="1">
    <location>
        <begin position="606"/>
        <end position="656"/>
    </location>
</feature>
<dbReference type="GO" id="GO:0003677">
    <property type="term" value="F:DNA binding"/>
    <property type="evidence" value="ECO:0007669"/>
    <property type="project" value="TreeGrafter"/>
</dbReference>
<feature type="compositionally biased region" description="Low complexity" evidence="1">
    <location>
        <begin position="136"/>
        <end position="172"/>
    </location>
</feature>
<dbReference type="Proteomes" id="UP000001396">
    <property type="component" value="Unassembled WGS sequence"/>
</dbReference>
<dbReference type="InterPro" id="IPR003593">
    <property type="entry name" value="AAA+_ATPase"/>
</dbReference>
<proteinExistence type="predicted"/>
<sequence length="1057" mass="118532">MKRLKRTNSKYSDDDDDFISDEKHDDNDADDFESPDEVETRVRSNSKYSDDDDYEEEEEDSDSDFKPKKKHKSATSTTNNNTSTKSKTKAKTKTKAKAKETTNNKPAVTPRKNKSTTSTAATSKQQSKITNHFILSSNNNISNINNNNNNKSNDGDNKQNVITSSSSNNNNTVIIKDENKPVHPFFTRGEEIVKKKKQKEENQKLLEDKFHNNGGPVAEIFKSKQEKDQEFVEKLQDELRQDIIKTCQDRANISIGKVIHPFFQMTPSTSSTSTTIKSSNSNNNSNNSSSISNNNNNNIVTIVDCDKLYNLNDFPDKSQCHIGYTECEQWKDGEELERMKLLASQEILDSMLVFDLNTFIPNFTSMLKEIDQQLGYSSSSQLQQQSQKSQQSQEELVVQVQTQQSIILDETPTTITSSSTTSPSNINSKQEIIIEKLYQLLVQGIESGGVEMISIATLSNMFNQFRGSVSQNTTSTKNSNNNSLWSDKYFSNKFNEIFQVVTKSNNTYTAMDFAEWMGCWRDKDKERYQVTDSSATKKRKSKKNSEELNSTIVMVGPVGCGKTALIYSWCKQYNYQILEVNPSMRRNGKAIMDLLGEATQSKSLCNFNSNNNNSNNSSINNNSNNTSNSNTLTTPKKSTTNKRNNSGGALQQTSNNDLKLPSMSATLVLFEEVDILFEDDRGFSNSLTTLISTSKIPIIITCNDSYLFCSNYFLTNKESTPLIERIIESNDLDAYYFERYEELEILLLLYFILMMEGKVETFLNEEQFNSLLQFIRIHNNDIRGCINDLEFICLGKLMTTTTAADGVFCDSGNLNFYQLGGVSGNNLATIVTGVSTSNQPVDQSTLTQIADGLQLDVYFSNYLDAFRVGKGASGNGNESGSGNTVDNQINPQMTLENLWKLSNDISFCDIISNEPEIQSRYLIGSDGEFNSELYEFDENTSNLIQTPELINHLTKSTNSIQYNNRSKTITSLISHLGISTYRSSTISSLKSTPTQQLEAPAMIADINRGDSTVCYRSVISPTVKCCWSTNHSSSVYAIPKTTESQTIQSEAIDSVTI</sequence>
<evidence type="ECO:0000259" key="2">
    <source>
        <dbReference type="SMART" id="SM00382"/>
    </source>
</evidence>
<dbReference type="PANTHER" id="PTHR23389:SF13">
    <property type="entry name" value="AAA+ ATPASE DOMAIN-CONTAINING PROTEIN"/>
    <property type="match status" value="1"/>
</dbReference>
<feature type="compositionally biased region" description="Low complexity" evidence="1">
    <location>
        <begin position="606"/>
        <end position="642"/>
    </location>
</feature>
<dbReference type="GO" id="GO:0005634">
    <property type="term" value="C:nucleus"/>
    <property type="evidence" value="ECO:0007669"/>
    <property type="project" value="TreeGrafter"/>
</dbReference>
<dbReference type="InterPro" id="IPR027417">
    <property type="entry name" value="P-loop_NTPase"/>
</dbReference>
<organism evidence="3 4">
    <name type="scientific">Heterostelium pallidum (strain ATCC 26659 / Pp 5 / PN500)</name>
    <name type="common">Cellular slime mold</name>
    <name type="synonym">Polysphondylium pallidum</name>
    <dbReference type="NCBI Taxonomy" id="670386"/>
    <lineage>
        <taxon>Eukaryota</taxon>
        <taxon>Amoebozoa</taxon>
        <taxon>Evosea</taxon>
        <taxon>Eumycetozoa</taxon>
        <taxon>Dictyostelia</taxon>
        <taxon>Acytosteliales</taxon>
        <taxon>Acytosteliaceae</taxon>
        <taxon>Heterostelium</taxon>
    </lineage>
</organism>
<feature type="compositionally biased region" description="Acidic residues" evidence="1">
    <location>
        <begin position="50"/>
        <end position="62"/>
    </location>
</feature>
<feature type="compositionally biased region" description="Acidic residues" evidence="1">
    <location>
        <begin position="27"/>
        <end position="37"/>
    </location>
</feature>
<feature type="compositionally biased region" description="Low complexity" evidence="1">
    <location>
        <begin position="115"/>
        <end position="128"/>
    </location>
</feature>
<dbReference type="InterPro" id="IPR018247">
    <property type="entry name" value="EF_Hand_1_Ca_BS"/>
</dbReference>
<dbReference type="OMA" id="SLYCCFI"/>
<dbReference type="PANTHER" id="PTHR23389">
    <property type="entry name" value="CHROMOSOME TRANSMISSION FIDELITY FACTOR 18"/>
    <property type="match status" value="1"/>
</dbReference>
<feature type="compositionally biased region" description="Polar residues" evidence="1">
    <location>
        <begin position="643"/>
        <end position="656"/>
    </location>
</feature>
<comment type="caution">
    <text evidence="3">The sequence shown here is derived from an EMBL/GenBank/DDBJ whole genome shotgun (WGS) entry which is preliminary data.</text>
</comment>
<feature type="compositionally biased region" description="Low complexity" evidence="1">
    <location>
        <begin position="74"/>
        <end position="85"/>
    </location>
</feature>
<evidence type="ECO:0000313" key="4">
    <source>
        <dbReference type="Proteomes" id="UP000001396"/>
    </source>
</evidence>
<dbReference type="STRING" id="670386.D3BBU5"/>
<gene>
    <name evidence="3" type="ORF">PPL_05964</name>
</gene>
<dbReference type="FunCoup" id="D3BBU5">
    <property type="interactions" value="629"/>
</dbReference>
<feature type="domain" description="AAA+ ATPase" evidence="2">
    <location>
        <begin position="548"/>
        <end position="738"/>
    </location>
</feature>
<evidence type="ECO:0000313" key="3">
    <source>
        <dbReference type="EMBL" id="EFA81128.1"/>
    </source>
</evidence>
<dbReference type="SUPFAM" id="SSF52540">
    <property type="entry name" value="P-loop containing nucleoside triphosphate hydrolases"/>
    <property type="match status" value="1"/>
</dbReference>
<feature type="compositionally biased region" description="Basic residues" evidence="1">
    <location>
        <begin position="86"/>
        <end position="96"/>
    </location>
</feature>
<feature type="compositionally biased region" description="Low complexity" evidence="1">
    <location>
        <begin position="268"/>
        <end position="293"/>
    </location>
</feature>